<feature type="domain" description="RING-type" evidence="7">
    <location>
        <begin position="149"/>
        <end position="198"/>
    </location>
</feature>
<dbReference type="InterPro" id="IPR000433">
    <property type="entry name" value="Znf_ZZ"/>
</dbReference>
<dbReference type="Pfam" id="PF00569">
    <property type="entry name" value="ZZ"/>
    <property type="match status" value="1"/>
</dbReference>
<dbReference type="PROSITE" id="PS01357">
    <property type="entry name" value="ZF_ZZ_1"/>
    <property type="match status" value="1"/>
</dbReference>
<dbReference type="VEuPathDB" id="TriTrypDB:BSAL_58805"/>
<dbReference type="GO" id="GO:0008270">
    <property type="term" value="F:zinc ion binding"/>
    <property type="evidence" value="ECO:0007669"/>
    <property type="project" value="UniProtKB-KW"/>
</dbReference>
<feature type="domain" description="SWIM-type" evidence="8">
    <location>
        <begin position="49"/>
        <end position="80"/>
    </location>
</feature>
<evidence type="ECO:0000256" key="1">
    <source>
        <dbReference type="ARBA" id="ARBA00022723"/>
    </source>
</evidence>
<dbReference type="InterPro" id="IPR013083">
    <property type="entry name" value="Znf_RING/FYVE/PHD"/>
</dbReference>
<dbReference type="PROSITE" id="PS50016">
    <property type="entry name" value="ZF_PHD_2"/>
    <property type="match status" value="1"/>
</dbReference>
<evidence type="ECO:0000259" key="8">
    <source>
        <dbReference type="PROSITE" id="PS50966"/>
    </source>
</evidence>
<dbReference type="SMART" id="SM00184">
    <property type="entry name" value="RING"/>
    <property type="match status" value="2"/>
</dbReference>
<protein>
    <submittedName>
        <fullName evidence="9">Zinc finger protein, putative</fullName>
    </submittedName>
</protein>
<reference evidence="10" key="1">
    <citation type="submission" date="2015-09" db="EMBL/GenBank/DDBJ databases">
        <authorList>
            <consortium name="Pathogen Informatics"/>
        </authorList>
    </citation>
    <scope>NUCLEOTIDE SEQUENCE [LARGE SCALE GENOMIC DNA]</scope>
    <source>
        <strain evidence="10">Lake Konstanz</strain>
    </source>
</reference>
<dbReference type="PANTHER" id="PTHR21540:SF3">
    <property type="entry name" value="E3 UBIQUITIN-PROTEIN LIGASE ZSWIM2"/>
    <property type="match status" value="1"/>
</dbReference>
<feature type="domain" description="RING-type" evidence="7">
    <location>
        <begin position="348"/>
        <end position="391"/>
    </location>
</feature>
<dbReference type="GO" id="GO:0061630">
    <property type="term" value="F:ubiquitin protein ligase activity"/>
    <property type="evidence" value="ECO:0007669"/>
    <property type="project" value="InterPro"/>
</dbReference>
<dbReference type="Gene3D" id="3.30.40.10">
    <property type="entry name" value="Zinc/RING finger domain, C3HC4 (zinc finger)"/>
    <property type="match status" value="2"/>
</dbReference>
<dbReference type="PROSITE" id="PS50966">
    <property type="entry name" value="ZF_SWIM"/>
    <property type="match status" value="1"/>
</dbReference>
<evidence type="ECO:0000259" key="7">
    <source>
        <dbReference type="PROSITE" id="PS50089"/>
    </source>
</evidence>
<name>A0A0S4KHN3_BODSA</name>
<feature type="region of interest" description="Disordered" evidence="5">
    <location>
        <begin position="403"/>
        <end position="470"/>
    </location>
</feature>
<dbReference type="PANTHER" id="PTHR21540">
    <property type="entry name" value="RING FINGER AND SWIM DOMAIN-CONTAINING PROTEIN 2"/>
    <property type="match status" value="1"/>
</dbReference>
<dbReference type="InterPro" id="IPR043145">
    <property type="entry name" value="Znf_ZZ_sf"/>
</dbReference>
<dbReference type="InterPro" id="IPR001841">
    <property type="entry name" value="Znf_RING"/>
</dbReference>
<dbReference type="PROSITE" id="PS50089">
    <property type="entry name" value="ZF_RING_2"/>
    <property type="match status" value="2"/>
</dbReference>
<dbReference type="OMA" id="HHIHEAC"/>
<dbReference type="InterPro" id="IPR019787">
    <property type="entry name" value="Znf_PHD-finger"/>
</dbReference>
<evidence type="ECO:0000256" key="2">
    <source>
        <dbReference type="ARBA" id="ARBA00022771"/>
    </source>
</evidence>
<evidence type="ECO:0000256" key="4">
    <source>
        <dbReference type="PROSITE-ProRule" id="PRU00175"/>
    </source>
</evidence>
<dbReference type="InterPro" id="IPR039903">
    <property type="entry name" value="Zswim2"/>
</dbReference>
<keyword evidence="2 4" id="KW-0863">Zinc-finger</keyword>
<organism evidence="9 10">
    <name type="scientific">Bodo saltans</name>
    <name type="common">Flagellated protozoan</name>
    <dbReference type="NCBI Taxonomy" id="75058"/>
    <lineage>
        <taxon>Eukaryota</taxon>
        <taxon>Discoba</taxon>
        <taxon>Euglenozoa</taxon>
        <taxon>Kinetoplastea</taxon>
        <taxon>Metakinetoplastina</taxon>
        <taxon>Eubodonida</taxon>
        <taxon>Bodonidae</taxon>
        <taxon>Bodo</taxon>
    </lineage>
</organism>
<evidence type="ECO:0000313" key="10">
    <source>
        <dbReference type="Proteomes" id="UP000051952"/>
    </source>
</evidence>
<evidence type="ECO:0000313" key="9">
    <source>
        <dbReference type="EMBL" id="CUI12371.1"/>
    </source>
</evidence>
<dbReference type="SMART" id="SM00291">
    <property type="entry name" value="ZnF_ZZ"/>
    <property type="match status" value="1"/>
</dbReference>
<keyword evidence="3" id="KW-0862">Zinc</keyword>
<dbReference type="CDD" id="cd16494">
    <property type="entry name" value="RING-CH-C4HC3_ZSWM2"/>
    <property type="match status" value="1"/>
</dbReference>
<sequence>MGRTIAWRSRSTPEVDTFLSQVSTCGLLLMQQPGPTSFVLKDPSTNKKFKVSIGDAHQCSCRGAASELCLHILFVLSRVFRVPADNPLVWQRSLLEAEVDQLIRGHISKVNQRRRRQGGGNGPQDPTAECGPDGRLVVPRRPVEEDDTCPICCDDIHEDRALVYCRFGCGNNIHSACFKQYATHNSTNPSPLLCPLCREQWGPLGVEGAAHNVACSDCRGPINGDRYKCAFCTSYDLCSSCFQNALIHLQHPFNVSVGPNLPFHPANRPVAPRVAASAPPVAPGAPGVDFVHPWMLRELGPDDYDALLQLDEDVTNTRDEKLLPEQARSLKKHSWTRRNEVMEMCDTCAICMEVFQEGTEVNSLPLCNHFFHVPCAFRWLTECKAVCPIDNHVVPAAAFVRGRDPPTAPPAAAPGPSTMRRRSNTTGGHGGAARDATRGGGPMNPPAAAAAVRARHRFEDARASQRAELAQRNPNLSLTGYCPTQRDLDMLVVGAPAPGGAQPSGGAFSAAVAAHRALPQTRMVLRPTQRLPQMPSIPSTRRQ</sequence>
<proteinExistence type="predicted"/>
<gene>
    <name evidence="9" type="ORF">BSAL_58805</name>
</gene>
<dbReference type="Gene3D" id="3.30.60.90">
    <property type="match status" value="1"/>
</dbReference>
<dbReference type="InterPro" id="IPR007527">
    <property type="entry name" value="Znf_SWIM"/>
</dbReference>
<dbReference type="AlphaFoldDB" id="A0A0S4KHN3"/>
<feature type="region of interest" description="Disordered" evidence="5">
    <location>
        <begin position="110"/>
        <end position="136"/>
    </location>
</feature>
<dbReference type="Pfam" id="PF13639">
    <property type="entry name" value="zf-RING_2"/>
    <property type="match status" value="2"/>
</dbReference>
<accession>A0A0S4KHN3</accession>
<keyword evidence="1" id="KW-0479">Metal-binding</keyword>
<feature type="domain" description="PHD-type" evidence="6">
    <location>
        <begin position="146"/>
        <end position="200"/>
    </location>
</feature>
<dbReference type="SUPFAM" id="SSF57850">
    <property type="entry name" value="RING/U-box"/>
    <property type="match status" value="3"/>
</dbReference>
<dbReference type="Proteomes" id="UP000051952">
    <property type="component" value="Unassembled WGS sequence"/>
</dbReference>
<evidence type="ECO:0000259" key="6">
    <source>
        <dbReference type="PROSITE" id="PS50016"/>
    </source>
</evidence>
<keyword evidence="10" id="KW-1185">Reference proteome</keyword>
<dbReference type="OrthoDB" id="2122982at2759"/>
<dbReference type="EMBL" id="CYKH01000236">
    <property type="protein sequence ID" value="CUI12371.1"/>
    <property type="molecule type" value="Genomic_DNA"/>
</dbReference>
<evidence type="ECO:0000256" key="5">
    <source>
        <dbReference type="SAM" id="MobiDB-lite"/>
    </source>
</evidence>
<evidence type="ECO:0000256" key="3">
    <source>
        <dbReference type="ARBA" id="ARBA00022833"/>
    </source>
</evidence>